<evidence type="ECO:0000256" key="1">
    <source>
        <dbReference type="ARBA" id="ARBA00022598"/>
    </source>
</evidence>
<dbReference type="NCBIfam" id="NF006294">
    <property type="entry name" value="PRK08477.1"/>
    <property type="match status" value="1"/>
</dbReference>
<keyword evidence="1 3" id="KW-0436">Ligase</keyword>
<evidence type="ECO:0000313" key="4">
    <source>
        <dbReference type="Proteomes" id="UP000233350"/>
    </source>
</evidence>
<dbReference type="InterPro" id="IPR004143">
    <property type="entry name" value="BPL_LPL_catalytic"/>
</dbReference>
<name>A0A2N3PL20_9HELI</name>
<dbReference type="InterPro" id="IPR045864">
    <property type="entry name" value="aa-tRNA-synth_II/BPL/LPL"/>
</dbReference>
<sequence length="212" mass="24098">MEVLKFDCLESTQLYVMENLRNQSLKSPVMVVANTQSGGIGSRGNAWESVQEGLYFSLALPLSLLPQDLPLESTSIYMGYIFKEILNQNGAEVWLKWPNDLYVENKKAGGVMCSMLLGNVIVGVGINLKVRDTRFGALKVGIQKDTILQTFIETFEQKKFSWKQIFSKYALEFYKNFNYGFHYKGRVVEMSEAVLCDDGAILIEDEKIYSLR</sequence>
<dbReference type="InterPro" id="IPR004408">
    <property type="entry name" value="Biotin_CoA_COase_ligase"/>
</dbReference>
<organism evidence="3 4">
    <name type="scientific">Helicobacter winghamensis</name>
    <dbReference type="NCBI Taxonomy" id="157268"/>
    <lineage>
        <taxon>Bacteria</taxon>
        <taxon>Pseudomonadati</taxon>
        <taxon>Campylobacterota</taxon>
        <taxon>Epsilonproteobacteria</taxon>
        <taxon>Campylobacterales</taxon>
        <taxon>Helicobacteraceae</taxon>
        <taxon>Helicobacter</taxon>
    </lineage>
</organism>
<keyword evidence="4" id="KW-1185">Reference proteome</keyword>
<proteinExistence type="predicted"/>
<evidence type="ECO:0000313" key="3">
    <source>
        <dbReference type="EMBL" id="PKT82394.1"/>
    </source>
</evidence>
<dbReference type="NCBIfam" id="TIGR00121">
    <property type="entry name" value="birA_ligase"/>
    <property type="match status" value="1"/>
</dbReference>
<accession>A0A2N3PL20</accession>
<dbReference type="Proteomes" id="UP000233350">
    <property type="component" value="Unassembled WGS sequence"/>
</dbReference>
<dbReference type="AlphaFoldDB" id="A0A2N3PL20"/>
<dbReference type="OrthoDB" id="9807064at2"/>
<dbReference type="GO" id="GO:0004077">
    <property type="term" value="F:biotin--[biotin carboxyl-carrier protein] ligase activity"/>
    <property type="evidence" value="ECO:0007669"/>
    <property type="project" value="InterPro"/>
</dbReference>
<dbReference type="GeneID" id="97289827"/>
<dbReference type="Gene3D" id="3.30.930.10">
    <property type="entry name" value="Bira Bifunctional Protein, Domain 2"/>
    <property type="match status" value="1"/>
</dbReference>
<reference evidence="3 4" key="1">
    <citation type="submission" date="2016-07" db="EMBL/GenBank/DDBJ databases">
        <title>Detection of Helicobacter winghamensis from caecal content of red fox (Vulpes vulpes).</title>
        <authorList>
            <person name="Zanoni R.G."/>
            <person name="Florio D."/>
            <person name="Caffara M."/>
            <person name="Renzi M."/>
            <person name="Parisi A."/>
            <person name="Pasquali F."/>
            <person name="Manfreda G."/>
        </authorList>
    </citation>
    <scope>NUCLEOTIDE SEQUENCE [LARGE SCALE GENOMIC DNA]</scope>
    <source>
        <strain evidence="3 4">295_13</strain>
    </source>
</reference>
<dbReference type="STRING" id="556267.HWAG_01441"/>
<dbReference type="EMBL" id="MBPK01000004">
    <property type="protein sequence ID" value="PKT82394.1"/>
    <property type="molecule type" value="Genomic_DNA"/>
</dbReference>
<comment type="caution">
    <text evidence="3">The sequence shown here is derived from an EMBL/GenBank/DDBJ whole genome shotgun (WGS) entry which is preliminary data.</text>
</comment>
<dbReference type="Pfam" id="PF03099">
    <property type="entry name" value="BPL_LplA_LipB"/>
    <property type="match status" value="1"/>
</dbReference>
<dbReference type="PROSITE" id="PS51733">
    <property type="entry name" value="BPL_LPL_CATALYTIC"/>
    <property type="match status" value="1"/>
</dbReference>
<protein>
    <submittedName>
        <fullName evidence="3">Biotin--[acetyl-CoA-carboxylase] ligase</fullName>
    </submittedName>
</protein>
<dbReference type="SUPFAM" id="SSF55681">
    <property type="entry name" value="Class II aaRS and biotin synthetases"/>
    <property type="match status" value="1"/>
</dbReference>
<dbReference type="PANTHER" id="PTHR12835:SF5">
    <property type="entry name" value="BIOTIN--PROTEIN LIGASE"/>
    <property type="match status" value="1"/>
</dbReference>
<dbReference type="PANTHER" id="PTHR12835">
    <property type="entry name" value="BIOTIN PROTEIN LIGASE"/>
    <property type="match status" value="1"/>
</dbReference>
<dbReference type="GO" id="GO:0005737">
    <property type="term" value="C:cytoplasm"/>
    <property type="evidence" value="ECO:0007669"/>
    <property type="project" value="TreeGrafter"/>
</dbReference>
<dbReference type="RefSeq" id="WP_006803138.1">
    <property type="nucleotide sequence ID" value="NZ_CABKOI010000018.1"/>
</dbReference>
<gene>
    <name evidence="3" type="ORF">BCM31_04075</name>
</gene>
<evidence type="ECO:0000259" key="2">
    <source>
        <dbReference type="PROSITE" id="PS51733"/>
    </source>
</evidence>
<feature type="domain" description="BPL/LPL catalytic" evidence="2">
    <location>
        <begin position="1"/>
        <end position="181"/>
    </location>
</feature>